<feature type="transmembrane region" description="Helical" evidence="5">
    <location>
        <begin position="48"/>
        <end position="71"/>
    </location>
</feature>
<feature type="transmembrane region" description="Helical" evidence="5">
    <location>
        <begin position="224"/>
        <end position="244"/>
    </location>
</feature>
<feature type="transmembrane region" description="Helical" evidence="5">
    <location>
        <begin position="80"/>
        <end position="98"/>
    </location>
</feature>
<feature type="transmembrane region" description="Helical" evidence="5">
    <location>
        <begin position="145"/>
        <end position="165"/>
    </location>
</feature>
<feature type="transmembrane region" description="Helical" evidence="5">
    <location>
        <begin position="344"/>
        <end position="368"/>
    </location>
</feature>
<reference evidence="6" key="2">
    <citation type="submission" date="2020-09" db="EMBL/GenBank/DDBJ databases">
        <authorList>
            <person name="Sun Q."/>
            <person name="Zhou Y."/>
        </authorList>
    </citation>
    <scope>NUCLEOTIDE SEQUENCE</scope>
    <source>
        <strain evidence="6">CGMCC 1.15367</strain>
    </source>
</reference>
<dbReference type="Pfam" id="PF13347">
    <property type="entry name" value="MFS_2"/>
    <property type="match status" value="1"/>
</dbReference>
<evidence type="ECO:0000256" key="4">
    <source>
        <dbReference type="ARBA" id="ARBA00022597"/>
    </source>
</evidence>
<proteinExistence type="predicted"/>
<comment type="subcellular location">
    <subcellularLocation>
        <location evidence="1">Cell membrane</location>
        <topology evidence="1">Multi-pass membrane protein</topology>
    </subcellularLocation>
</comment>
<dbReference type="GO" id="GO:0055085">
    <property type="term" value="P:transmembrane transport"/>
    <property type="evidence" value="ECO:0007669"/>
    <property type="project" value="TreeGrafter"/>
</dbReference>
<accession>A0A916ZIF5</accession>
<dbReference type="EMBL" id="BMIQ01000002">
    <property type="protein sequence ID" value="GGD99201.1"/>
    <property type="molecule type" value="Genomic_DNA"/>
</dbReference>
<dbReference type="Gene3D" id="1.20.1250.20">
    <property type="entry name" value="MFS general substrate transporter like domains"/>
    <property type="match status" value="2"/>
</dbReference>
<dbReference type="RefSeq" id="WP_188907830.1">
    <property type="nucleotide sequence ID" value="NZ_BMIQ01000002.1"/>
</dbReference>
<gene>
    <name evidence="6" type="ORF">GCM10011390_17480</name>
</gene>
<reference evidence="6" key="1">
    <citation type="journal article" date="2014" name="Int. J. Syst. Evol. Microbiol.">
        <title>Complete genome sequence of Corynebacterium casei LMG S-19264T (=DSM 44701T), isolated from a smear-ripened cheese.</title>
        <authorList>
            <consortium name="US DOE Joint Genome Institute (JGI-PGF)"/>
            <person name="Walter F."/>
            <person name="Albersmeier A."/>
            <person name="Kalinowski J."/>
            <person name="Ruckert C."/>
        </authorList>
    </citation>
    <scope>NUCLEOTIDE SEQUENCE</scope>
    <source>
        <strain evidence="6">CGMCC 1.15367</strain>
    </source>
</reference>
<dbReference type="GO" id="GO:0005886">
    <property type="term" value="C:plasma membrane"/>
    <property type="evidence" value="ECO:0007669"/>
    <property type="project" value="UniProtKB-SubCell"/>
</dbReference>
<dbReference type="AlphaFoldDB" id="A0A916ZIF5"/>
<feature type="transmembrane region" description="Helical" evidence="5">
    <location>
        <begin position="374"/>
        <end position="392"/>
    </location>
</feature>
<dbReference type="SUPFAM" id="SSF103473">
    <property type="entry name" value="MFS general substrate transporter"/>
    <property type="match status" value="1"/>
</dbReference>
<organism evidence="6 7">
    <name type="scientific">Aureimonas endophytica</name>
    <dbReference type="NCBI Taxonomy" id="2027858"/>
    <lineage>
        <taxon>Bacteria</taxon>
        <taxon>Pseudomonadati</taxon>
        <taxon>Pseudomonadota</taxon>
        <taxon>Alphaproteobacteria</taxon>
        <taxon>Hyphomicrobiales</taxon>
        <taxon>Aurantimonadaceae</taxon>
        <taxon>Aureimonas</taxon>
    </lineage>
</organism>
<evidence type="ECO:0000256" key="3">
    <source>
        <dbReference type="ARBA" id="ARBA00022475"/>
    </source>
</evidence>
<evidence type="ECO:0000256" key="2">
    <source>
        <dbReference type="ARBA" id="ARBA00022448"/>
    </source>
</evidence>
<feature type="transmembrane region" description="Helical" evidence="5">
    <location>
        <begin position="12"/>
        <end position="33"/>
    </location>
</feature>
<feature type="transmembrane region" description="Helical" evidence="5">
    <location>
        <begin position="287"/>
        <end position="306"/>
    </location>
</feature>
<evidence type="ECO:0000313" key="7">
    <source>
        <dbReference type="Proteomes" id="UP000644699"/>
    </source>
</evidence>
<keyword evidence="7" id="KW-1185">Reference proteome</keyword>
<evidence type="ECO:0000256" key="5">
    <source>
        <dbReference type="SAM" id="Phobius"/>
    </source>
</evidence>
<protein>
    <submittedName>
        <fullName evidence="6">MFS transporter</fullName>
    </submittedName>
</protein>
<feature type="transmembrane region" description="Helical" evidence="5">
    <location>
        <begin position="312"/>
        <end position="332"/>
    </location>
</feature>
<evidence type="ECO:0000313" key="6">
    <source>
        <dbReference type="EMBL" id="GGD99201.1"/>
    </source>
</evidence>
<evidence type="ECO:0000256" key="1">
    <source>
        <dbReference type="ARBA" id="ARBA00004651"/>
    </source>
</evidence>
<dbReference type="PANTHER" id="PTHR23535:SF2">
    <property type="entry name" value="SUGAR EFFLUX TRANSPORTER A-RELATED"/>
    <property type="match status" value="1"/>
</dbReference>
<dbReference type="Proteomes" id="UP000644699">
    <property type="component" value="Unassembled WGS sequence"/>
</dbReference>
<keyword evidence="5" id="KW-0472">Membrane</keyword>
<name>A0A916ZIF5_9HYPH</name>
<keyword evidence="5" id="KW-0812">Transmembrane</keyword>
<keyword evidence="4" id="KW-0762">Sugar transport</keyword>
<feature type="transmembrane region" description="Helical" evidence="5">
    <location>
        <begin position="171"/>
        <end position="192"/>
    </location>
</feature>
<comment type="caution">
    <text evidence="6">The sequence shown here is derived from an EMBL/GenBank/DDBJ whole genome shotgun (WGS) entry which is preliminary data.</text>
</comment>
<feature type="transmembrane region" description="Helical" evidence="5">
    <location>
        <begin position="256"/>
        <end position="275"/>
    </location>
</feature>
<feature type="transmembrane region" description="Helical" evidence="5">
    <location>
        <begin position="104"/>
        <end position="124"/>
    </location>
</feature>
<keyword evidence="2" id="KW-0813">Transport</keyword>
<keyword evidence="5" id="KW-1133">Transmembrane helix</keyword>
<sequence>MSALALPLQNPVIRASMLTIFFYGFSGAATAPYQSVVGITELGLGNGLYAALILLAATVNVLVSVSIGILADRIGRYRSLILAVTLFGVTGYGLVFVLPSQASFVLATLLLLPIYHSVNSLLFANVRSTTDRMGHGDASLVNSTVRSAISLSWVVVPGLVAVALAGRHSMLPAYLIASLGALACVLLVLFLLPPEERLAANAAPSVSFRLSFGEVLSPRVTVRLVALALIGSTLHVNAAVLPLILTGAAKGTTTDIGLNVGIVALLEVVFIFVWARLQRHMTKVTALALGTAVYALYLVLIGFASAPWQGYALTPISGFGAAALISIPITYLQDLMRGRPGLGSSLISVAFFLSGGVSAGLFALGTTISDYPGTAHLGAVAALLGAGLLLLLDGRRVEAPAL</sequence>
<dbReference type="InterPro" id="IPR036259">
    <property type="entry name" value="MFS_trans_sf"/>
</dbReference>
<dbReference type="PANTHER" id="PTHR23535">
    <property type="entry name" value="SUGAR EFFLUX TRANSPORTER A-RELATED"/>
    <property type="match status" value="1"/>
</dbReference>
<keyword evidence="3" id="KW-1003">Cell membrane</keyword>